<reference evidence="2" key="1">
    <citation type="submission" date="2013-02" db="EMBL/GenBank/DDBJ databases">
        <authorList>
            <person name="Hughes D."/>
        </authorList>
    </citation>
    <scope>NUCLEOTIDE SEQUENCE</scope>
    <source>
        <strain>Durham</strain>
        <strain evidence="2">NC isolate 2 -- Noor lab</strain>
    </source>
</reference>
<dbReference type="EnsemblMetazoa" id="MESCA003284-RA">
    <property type="protein sequence ID" value="MESCA003284-PA"/>
    <property type="gene ID" value="MESCA003284"/>
</dbReference>
<proteinExistence type="predicted"/>
<protein>
    <submittedName>
        <fullName evidence="1">Uncharacterized protein</fullName>
    </submittedName>
</protein>
<evidence type="ECO:0000313" key="2">
    <source>
        <dbReference type="Proteomes" id="UP000015102"/>
    </source>
</evidence>
<dbReference type="HOGENOM" id="CLU_1772753_0_0_1"/>
<keyword evidence="2" id="KW-1185">Reference proteome</keyword>
<dbReference type="STRING" id="36166.T1GIK4"/>
<dbReference type="AlphaFoldDB" id="T1GIK4"/>
<accession>T1GIK4</accession>
<organism evidence="1 2">
    <name type="scientific">Megaselia scalaris</name>
    <name type="common">Humpbacked fly</name>
    <name type="synonym">Phora scalaris</name>
    <dbReference type="NCBI Taxonomy" id="36166"/>
    <lineage>
        <taxon>Eukaryota</taxon>
        <taxon>Metazoa</taxon>
        <taxon>Ecdysozoa</taxon>
        <taxon>Arthropoda</taxon>
        <taxon>Hexapoda</taxon>
        <taxon>Insecta</taxon>
        <taxon>Pterygota</taxon>
        <taxon>Neoptera</taxon>
        <taxon>Endopterygota</taxon>
        <taxon>Diptera</taxon>
        <taxon>Brachycera</taxon>
        <taxon>Muscomorpha</taxon>
        <taxon>Platypezoidea</taxon>
        <taxon>Phoridae</taxon>
        <taxon>Megaseliini</taxon>
        <taxon>Megaselia</taxon>
    </lineage>
</organism>
<sequence length="147" mass="16979">MIKSKGKNDCIETHSNSLILGLNLLKTVAVVFQNNCPHEWGKPFIHNKVFNRLLSCTSWILQQHSSYKLTIELLDVLINTGYDFLKDLLTFVGIHEQYLMDSLLLGKQSLEPNAMLLVKTTVHLLAKLVHFEKEWRLEHSKSLYTIM</sequence>
<evidence type="ECO:0000313" key="1">
    <source>
        <dbReference type="EnsemblMetazoa" id="MESCA003284-PA"/>
    </source>
</evidence>
<dbReference type="Proteomes" id="UP000015102">
    <property type="component" value="Unassembled WGS sequence"/>
</dbReference>
<dbReference type="EMBL" id="CAQQ02065464">
    <property type="status" value="NOT_ANNOTATED_CDS"/>
    <property type="molecule type" value="Genomic_DNA"/>
</dbReference>
<reference evidence="1" key="2">
    <citation type="submission" date="2015-06" db="UniProtKB">
        <authorList>
            <consortium name="EnsemblMetazoa"/>
        </authorList>
    </citation>
    <scope>IDENTIFICATION</scope>
</reference>
<name>T1GIK4_MEGSC</name>